<dbReference type="EMBL" id="JACHDE010000001">
    <property type="protein sequence ID" value="MBB5398978.1"/>
    <property type="molecule type" value="Genomic_DNA"/>
</dbReference>
<organism evidence="2 3">
    <name type="scientific">Paraburkholderia youngii</name>
    <dbReference type="NCBI Taxonomy" id="2782701"/>
    <lineage>
        <taxon>Bacteria</taxon>
        <taxon>Pseudomonadati</taxon>
        <taxon>Pseudomonadota</taxon>
        <taxon>Betaproteobacteria</taxon>
        <taxon>Burkholderiales</taxon>
        <taxon>Burkholderiaceae</taxon>
        <taxon>Paraburkholderia</taxon>
    </lineage>
</organism>
<proteinExistence type="predicted"/>
<dbReference type="Proteomes" id="UP000592820">
    <property type="component" value="Unassembled WGS sequence"/>
</dbReference>
<name>A0A7W8L2H0_9BURK</name>
<dbReference type="AlphaFoldDB" id="A0A7W8L2H0"/>
<gene>
    <name evidence="2" type="ORF">HDG41_001014</name>
</gene>
<feature type="region of interest" description="Disordered" evidence="1">
    <location>
        <begin position="18"/>
        <end position="38"/>
    </location>
</feature>
<evidence type="ECO:0000256" key="1">
    <source>
        <dbReference type="SAM" id="MobiDB-lite"/>
    </source>
</evidence>
<evidence type="ECO:0000313" key="3">
    <source>
        <dbReference type="Proteomes" id="UP000592820"/>
    </source>
</evidence>
<reference evidence="2 3" key="1">
    <citation type="submission" date="2020-08" db="EMBL/GenBank/DDBJ databases">
        <title>Genomic Encyclopedia of Type Strains, Phase IV (KMG-V): Genome sequencing to study the core and pangenomes of soil and plant-associated prokaryotes.</title>
        <authorList>
            <person name="Whitman W."/>
        </authorList>
    </citation>
    <scope>NUCLEOTIDE SEQUENCE [LARGE SCALE GENOMIC DNA]</scope>
    <source>
        <strain evidence="2 3">JPY162</strain>
    </source>
</reference>
<comment type="caution">
    <text evidence="2">The sequence shown here is derived from an EMBL/GenBank/DDBJ whole genome shotgun (WGS) entry which is preliminary data.</text>
</comment>
<protein>
    <submittedName>
        <fullName evidence="2">Uncharacterized protein</fullName>
    </submittedName>
</protein>
<evidence type="ECO:0000313" key="2">
    <source>
        <dbReference type="EMBL" id="MBB5398978.1"/>
    </source>
</evidence>
<sequence length="38" mass="4270">MTAVFFLNRWEFNPGEKKLPVFSGAENEEEGFPVTGGH</sequence>
<accession>A0A7W8L2H0</accession>